<gene>
    <name evidence="1" type="ORF">NWFMUON74_11020</name>
</gene>
<reference evidence="1 2" key="1">
    <citation type="submission" date="2020-08" db="EMBL/GenBank/DDBJ databases">
        <title>Genome Sequencing of Nocardia wallacei strain FMUON74 and assembly.</title>
        <authorList>
            <person name="Toyokawa M."/>
            <person name="Uesaka K."/>
        </authorList>
    </citation>
    <scope>NUCLEOTIDE SEQUENCE [LARGE SCALE GENOMIC DNA]</scope>
    <source>
        <strain evidence="1 2">FMUON74</strain>
    </source>
</reference>
<accession>A0A7G1KEA6</accession>
<sequence>MSPREAAALPDWHELLAAFCGHLGDDPGAHPMVRWARALAELHLRRHDQPGHAAEIDCARAELVAAIDNWVSLTLRPPRVGRGLFPESLGGAVDRLAAAQVHANRLLHTAADVSDARVHTAWYRLAALADDWSDLVAEVLHGQPRLRQRQRSA</sequence>
<dbReference type="GeneID" id="80345713"/>
<organism evidence="1 2">
    <name type="scientific">Nocardia wallacei</name>
    <dbReference type="NCBI Taxonomy" id="480035"/>
    <lineage>
        <taxon>Bacteria</taxon>
        <taxon>Bacillati</taxon>
        <taxon>Actinomycetota</taxon>
        <taxon>Actinomycetes</taxon>
        <taxon>Mycobacteriales</taxon>
        <taxon>Nocardiaceae</taxon>
        <taxon>Nocardia</taxon>
    </lineage>
</organism>
<dbReference type="KEGG" id="nwl:NWFMUON74_11020"/>
<dbReference type="Proteomes" id="UP000516173">
    <property type="component" value="Chromosome"/>
</dbReference>
<proteinExistence type="predicted"/>
<evidence type="ECO:0008006" key="3">
    <source>
        <dbReference type="Google" id="ProtNLM"/>
    </source>
</evidence>
<dbReference type="AlphaFoldDB" id="A0A7G1KEA6"/>
<protein>
    <recommendedName>
        <fullName evidence="3">DUF4254 domain-containing protein</fullName>
    </recommendedName>
</protein>
<evidence type="ECO:0000313" key="2">
    <source>
        <dbReference type="Proteomes" id="UP000516173"/>
    </source>
</evidence>
<name>A0A7G1KEA6_9NOCA</name>
<dbReference type="EMBL" id="AP023396">
    <property type="protein sequence ID" value="BCK53330.1"/>
    <property type="molecule type" value="Genomic_DNA"/>
</dbReference>
<dbReference type="RefSeq" id="WP_187686892.1">
    <property type="nucleotide sequence ID" value="NZ_AP023396.1"/>
</dbReference>
<keyword evidence="2" id="KW-1185">Reference proteome</keyword>
<evidence type="ECO:0000313" key="1">
    <source>
        <dbReference type="EMBL" id="BCK53330.1"/>
    </source>
</evidence>